<dbReference type="SUPFAM" id="SSF47005">
    <property type="entry name" value="Peripheral subunit-binding domain of 2-oxo acid dehydrogenase complex"/>
    <property type="match status" value="1"/>
</dbReference>
<evidence type="ECO:0000256" key="4">
    <source>
        <dbReference type="SAM" id="MobiDB-lite"/>
    </source>
</evidence>
<dbReference type="EMBL" id="JANBUY010000255">
    <property type="protein sequence ID" value="KAJ2860981.1"/>
    <property type="molecule type" value="Genomic_DNA"/>
</dbReference>
<proteinExistence type="inferred from homology"/>
<dbReference type="Gene3D" id="4.10.320.10">
    <property type="entry name" value="E3-binding domain"/>
    <property type="match status" value="1"/>
</dbReference>
<dbReference type="GO" id="GO:0045254">
    <property type="term" value="C:pyruvate dehydrogenase complex"/>
    <property type="evidence" value="ECO:0007669"/>
    <property type="project" value="InterPro"/>
</dbReference>
<keyword evidence="2" id="KW-0450">Lipoyl</keyword>
<dbReference type="CDD" id="cd06849">
    <property type="entry name" value="lipoyl_domain"/>
    <property type="match status" value="1"/>
</dbReference>
<dbReference type="InterPro" id="IPR011053">
    <property type="entry name" value="Single_hybrid_motif"/>
</dbReference>
<keyword evidence="3" id="KW-0809">Transit peptide</keyword>
<evidence type="ECO:0000256" key="1">
    <source>
        <dbReference type="ARBA" id="ARBA00007317"/>
    </source>
</evidence>
<feature type="domain" description="Peripheral subunit-binding (PSBD)" evidence="6">
    <location>
        <begin position="164"/>
        <end position="202"/>
    </location>
</feature>
<dbReference type="Gene3D" id="2.40.50.100">
    <property type="match status" value="1"/>
</dbReference>
<dbReference type="InterPro" id="IPR036625">
    <property type="entry name" value="E3-bd_dom_sf"/>
</dbReference>
<dbReference type="GO" id="GO:0004742">
    <property type="term" value="F:dihydrolipoyllysine-residue acetyltransferase activity"/>
    <property type="evidence" value="ECO:0007669"/>
    <property type="project" value="TreeGrafter"/>
</dbReference>
<name>A0A9W8IEC5_9FUNG</name>
<dbReference type="InterPro" id="IPR000089">
    <property type="entry name" value="Biotin_lipoyl"/>
</dbReference>
<evidence type="ECO:0000259" key="5">
    <source>
        <dbReference type="PROSITE" id="PS50968"/>
    </source>
</evidence>
<dbReference type="PROSITE" id="PS50968">
    <property type="entry name" value="BIOTINYL_LIPOYL"/>
    <property type="match status" value="1"/>
</dbReference>
<comment type="similarity">
    <text evidence="1">Belongs to the 2-oxoacid dehydrogenase family.</text>
</comment>
<gene>
    <name evidence="7" type="ORF">GGH94_005192</name>
</gene>
<feature type="domain" description="Lipoyl-binding" evidence="5">
    <location>
        <begin position="28"/>
        <end position="104"/>
    </location>
</feature>
<feature type="region of interest" description="Disordered" evidence="4">
    <location>
        <begin position="127"/>
        <end position="163"/>
    </location>
</feature>
<dbReference type="PANTHER" id="PTHR23151:SF82">
    <property type="entry name" value="PYRUVATE DEHYDROGENASE COMPLEX PROTEIN X COMPONENT, MITOCHONDRIAL"/>
    <property type="match status" value="1"/>
</dbReference>
<dbReference type="AlphaFoldDB" id="A0A9W8IEC5"/>
<dbReference type="InterPro" id="IPR004167">
    <property type="entry name" value="PSBD"/>
</dbReference>
<keyword evidence="8" id="KW-1185">Reference proteome</keyword>
<evidence type="ECO:0000256" key="3">
    <source>
        <dbReference type="ARBA" id="ARBA00022946"/>
    </source>
</evidence>
<reference evidence="7" key="1">
    <citation type="submission" date="2022-07" db="EMBL/GenBank/DDBJ databases">
        <title>Phylogenomic reconstructions and comparative analyses of Kickxellomycotina fungi.</title>
        <authorList>
            <person name="Reynolds N.K."/>
            <person name="Stajich J.E."/>
            <person name="Barry K."/>
            <person name="Grigoriev I.V."/>
            <person name="Crous P."/>
            <person name="Smith M.E."/>
        </authorList>
    </citation>
    <scope>NUCLEOTIDE SEQUENCE</scope>
    <source>
        <strain evidence="7">RSA 476</strain>
    </source>
</reference>
<dbReference type="InterPro" id="IPR045257">
    <property type="entry name" value="E2/Pdx1"/>
</dbReference>
<accession>A0A9W8IEC5</accession>
<dbReference type="Pfam" id="PF00364">
    <property type="entry name" value="Biotin_lipoyl"/>
    <property type="match status" value="1"/>
</dbReference>
<dbReference type="PROSITE" id="PS51826">
    <property type="entry name" value="PSBD"/>
    <property type="match status" value="1"/>
</dbReference>
<comment type="caution">
    <text evidence="7">The sequence shown here is derived from an EMBL/GenBank/DDBJ whole genome shotgun (WGS) entry which is preliminary data.</text>
</comment>
<dbReference type="Proteomes" id="UP001140074">
    <property type="component" value="Unassembled WGS sequence"/>
</dbReference>
<dbReference type="SUPFAM" id="SSF51230">
    <property type="entry name" value="Single hybrid motif"/>
    <property type="match status" value="1"/>
</dbReference>
<dbReference type="GO" id="GO:0006086">
    <property type="term" value="P:pyruvate decarboxylation to acetyl-CoA"/>
    <property type="evidence" value="ECO:0007669"/>
    <property type="project" value="InterPro"/>
</dbReference>
<evidence type="ECO:0008006" key="9">
    <source>
        <dbReference type="Google" id="ProtNLM"/>
    </source>
</evidence>
<sequence length="450" mass="45800">MLARFSVVGRSARAAAARFHTAAARSEASQFTMPALSPTMTEGGIARWEKKEGESFSAGDLLLQIETDKAQMDVEAQDDGVLVKILAPEGSQNVAVNSPIAIIAEEGDDLSSIDIAGLSAAKGAAAPKKAEPADVPAPPPAAPKPAVTESTLQPKSDDNSAHGLMSPAVTFAIHANHIANASEIAGTGPKGRILKGDVMQFLKDGKAVIDKQSKHAAAPVAAVTVKPPTTLARPSADTETAFLVQSLESSVLRRLGELELAKRSTTVQVPADKLAKLVKANRALSDTTFAVRAAALALHQVSLAKDGNTRVGVAVEGGKGPAVFEIADASTTSVLELAAKIKDVQRGAVPLAASELPAVILAAEGVYTPASLSLGSAVLVVGKPYAVVSAAEASAALDSALNALIGGAARPVSVSPASVFDVSVVGESPANAAFVGKVKGFLSNPELLMF</sequence>
<evidence type="ECO:0000256" key="2">
    <source>
        <dbReference type="ARBA" id="ARBA00022823"/>
    </source>
</evidence>
<dbReference type="InterPro" id="IPR003016">
    <property type="entry name" value="2-oxoA_DH_lipoyl-BS"/>
</dbReference>
<evidence type="ECO:0000313" key="8">
    <source>
        <dbReference type="Proteomes" id="UP001140074"/>
    </source>
</evidence>
<dbReference type="PANTHER" id="PTHR23151">
    <property type="entry name" value="DIHYDROLIPOAMIDE ACETYL/SUCCINYL-TRANSFERASE-RELATED"/>
    <property type="match status" value="1"/>
</dbReference>
<protein>
    <recommendedName>
        <fullName evidence="9">Dihydrolipoamide acetyltransferase component of pyruvate dehydrogenase complex</fullName>
    </recommendedName>
</protein>
<dbReference type="Pfam" id="PF02817">
    <property type="entry name" value="E3_binding"/>
    <property type="match status" value="1"/>
</dbReference>
<organism evidence="7 8">
    <name type="scientific">Coemansia aciculifera</name>
    <dbReference type="NCBI Taxonomy" id="417176"/>
    <lineage>
        <taxon>Eukaryota</taxon>
        <taxon>Fungi</taxon>
        <taxon>Fungi incertae sedis</taxon>
        <taxon>Zoopagomycota</taxon>
        <taxon>Kickxellomycotina</taxon>
        <taxon>Kickxellomycetes</taxon>
        <taxon>Kickxellales</taxon>
        <taxon>Kickxellaceae</taxon>
        <taxon>Coemansia</taxon>
    </lineage>
</organism>
<evidence type="ECO:0000259" key="6">
    <source>
        <dbReference type="PROSITE" id="PS51826"/>
    </source>
</evidence>
<dbReference type="PROSITE" id="PS00189">
    <property type="entry name" value="LIPOYL"/>
    <property type="match status" value="1"/>
</dbReference>
<evidence type="ECO:0000313" key="7">
    <source>
        <dbReference type="EMBL" id="KAJ2860981.1"/>
    </source>
</evidence>
<dbReference type="FunFam" id="2.40.50.100:FF:000010">
    <property type="entry name" value="Acetyltransferase component of pyruvate dehydrogenase complex"/>
    <property type="match status" value="1"/>
</dbReference>